<proteinExistence type="predicted"/>
<reference evidence="1 2" key="1">
    <citation type="submission" date="2017-02" db="EMBL/GenBank/DDBJ databases">
        <title>Genomes of Trichoderma spp. with biocontrol activity.</title>
        <authorList>
            <person name="Gardiner D."/>
            <person name="Kazan K."/>
            <person name="Vos C."/>
            <person name="Harvey P."/>
        </authorList>
    </citation>
    <scope>NUCLEOTIDE SEQUENCE [LARGE SCALE GENOMIC DNA]</scope>
    <source>
        <strain evidence="1 2">Tr1</strain>
    </source>
</reference>
<dbReference type="OrthoDB" id="5416097at2759"/>
<dbReference type="AlphaFoldDB" id="A0A2K0TFB1"/>
<accession>A0A2K0TFB1</accession>
<organism evidence="1 2">
    <name type="scientific">Trichoderma harzianum</name>
    <name type="common">Hypocrea lixii</name>
    <dbReference type="NCBI Taxonomy" id="5544"/>
    <lineage>
        <taxon>Eukaryota</taxon>
        <taxon>Fungi</taxon>
        <taxon>Dikarya</taxon>
        <taxon>Ascomycota</taxon>
        <taxon>Pezizomycotina</taxon>
        <taxon>Sordariomycetes</taxon>
        <taxon>Hypocreomycetidae</taxon>
        <taxon>Hypocreales</taxon>
        <taxon>Hypocreaceae</taxon>
        <taxon>Trichoderma</taxon>
    </lineage>
</organism>
<protein>
    <submittedName>
        <fullName evidence="1">Uncharacterized protein</fullName>
    </submittedName>
</protein>
<evidence type="ECO:0000313" key="2">
    <source>
        <dbReference type="Proteomes" id="UP000236290"/>
    </source>
</evidence>
<gene>
    <name evidence="1" type="ORF">THARTR1_11109</name>
</gene>
<sequence length="130" mass="14570">MDDTSDISDPAILAKVTTFLAQGNESQKTQLCRFLRAQSSYTYSAPDAILPAEELAVKLGIIAELHKYENEDSFNNKPIHFSYIQLASLCLMSTEILQKFLDRKAANLYTVSYPESCLNIRMGPPLAFDE</sequence>
<dbReference type="Proteomes" id="UP000236290">
    <property type="component" value="Unassembled WGS sequence"/>
</dbReference>
<dbReference type="EMBL" id="MTYI01000328">
    <property type="protein sequence ID" value="PNP44218.1"/>
    <property type="molecule type" value="Genomic_DNA"/>
</dbReference>
<name>A0A2K0TFB1_TRIHA</name>
<evidence type="ECO:0000313" key="1">
    <source>
        <dbReference type="EMBL" id="PNP44218.1"/>
    </source>
</evidence>
<comment type="caution">
    <text evidence="1">The sequence shown here is derived from an EMBL/GenBank/DDBJ whole genome shotgun (WGS) entry which is preliminary data.</text>
</comment>